<name>A0A5C5WC68_9BACT</name>
<evidence type="ECO:0008006" key="5">
    <source>
        <dbReference type="Google" id="ProtNLM"/>
    </source>
</evidence>
<reference evidence="3 4" key="1">
    <citation type="submission" date="2019-02" db="EMBL/GenBank/DDBJ databases">
        <title>Deep-cultivation of Planctomycetes and their phenomic and genomic characterization uncovers novel biology.</title>
        <authorList>
            <person name="Wiegand S."/>
            <person name="Jogler M."/>
            <person name="Boedeker C."/>
            <person name="Pinto D."/>
            <person name="Vollmers J."/>
            <person name="Rivas-Marin E."/>
            <person name="Kohn T."/>
            <person name="Peeters S.H."/>
            <person name="Heuer A."/>
            <person name="Rast P."/>
            <person name="Oberbeckmann S."/>
            <person name="Bunk B."/>
            <person name="Jeske O."/>
            <person name="Meyerdierks A."/>
            <person name="Storesund J.E."/>
            <person name="Kallscheuer N."/>
            <person name="Luecker S."/>
            <person name="Lage O.M."/>
            <person name="Pohl T."/>
            <person name="Merkel B.J."/>
            <person name="Hornburger P."/>
            <person name="Mueller R.-W."/>
            <person name="Bruemmer F."/>
            <person name="Labrenz M."/>
            <person name="Spormann A.M."/>
            <person name="Op Den Camp H."/>
            <person name="Overmann J."/>
            <person name="Amann R."/>
            <person name="Jetten M.S.M."/>
            <person name="Mascher T."/>
            <person name="Medema M.H."/>
            <person name="Devos D.P."/>
            <person name="Kaster A.-K."/>
            <person name="Ovreas L."/>
            <person name="Rohde M."/>
            <person name="Galperin M.Y."/>
            <person name="Jogler C."/>
        </authorList>
    </citation>
    <scope>NUCLEOTIDE SEQUENCE [LARGE SCALE GENOMIC DNA]</scope>
    <source>
        <strain evidence="3 4">Pla111</strain>
    </source>
</reference>
<comment type="caution">
    <text evidence="3">The sequence shown here is derived from an EMBL/GenBank/DDBJ whole genome shotgun (WGS) entry which is preliminary data.</text>
</comment>
<dbReference type="AlphaFoldDB" id="A0A5C5WC68"/>
<organism evidence="3 4">
    <name type="scientific">Botrimarina hoheduenensis</name>
    <dbReference type="NCBI Taxonomy" id="2528000"/>
    <lineage>
        <taxon>Bacteria</taxon>
        <taxon>Pseudomonadati</taxon>
        <taxon>Planctomycetota</taxon>
        <taxon>Planctomycetia</taxon>
        <taxon>Pirellulales</taxon>
        <taxon>Lacipirellulaceae</taxon>
        <taxon>Botrimarina</taxon>
    </lineage>
</organism>
<evidence type="ECO:0000256" key="2">
    <source>
        <dbReference type="SAM" id="SignalP"/>
    </source>
</evidence>
<dbReference type="EMBL" id="SJPH01000002">
    <property type="protein sequence ID" value="TWT47262.1"/>
    <property type="molecule type" value="Genomic_DNA"/>
</dbReference>
<protein>
    <recommendedName>
        <fullName evidence="5">Secreted protein</fullName>
    </recommendedName>
</protein>
<keyword evidence="4" id="KW-1185">Reference proteome</keyword>
<accession>A0A5C5WC68</accession>
<feature type="chain" id="PRO_5022720010" description="Secreted protein" evidence="2">
    <location>
        <begin position="24"/>
        <end position="261"/>
    </location>
</feature>
<gene>
    <name evidence="3" type="ORF">Pla111_08750</name>
</gene>
<feature type="signal peptide" evidence="2">
    <location>
        <begin position="1"/>
        <end position="23"/>
    </location>
</feature>
<feature type="compositionally biased region" description="Polar residues" evidence="1">
    <location>
        <begin position="201"/>
        <end position="210"/>
    </location>
</feature>
<keyword evidence="2" id="KW-0732">Signal</keyword>
<evidence type="ECO:0000313" key="3">
    <source>
        <dbReference type="EMBL" id="TWT47262.1"/>
    </source>
</evidence>
<proteinExistence type="predicted"/>
<feature type="compositionally biased region" description="Low complexity" evidence="1">
    <location>
        <begin position="181"/>
        <end position="196"/>
    </location>
</feature>
<feature type="region of interest" description="Disordered" evidence="1">
    <location>
        <begin position="92"/>
        <end position="261"/>
    </location>
</feature>
<dbReference type="Proteomes" id="UP000318995">
    <property type="component" value="Unassembled WGS sequence"/>
</dbReference>
<evidence type="ECO:0000313" key="4">
    <source>
        <dbReference type="Proteomes" id="UP000318995"/>
    </source>
</evidence>
<evidence type="ECO:0000256" key="1">
    <source>
        <dbReference type="SAM" id="MobiDB-lite"/>
    </source>
</evidence>
<sequence length="261" mass="27581" precursor="true">MMNRTLAALTLALSWIVTTPAAASSAGGSLYRPRPVVQASASMPCQTCQSGKPCSTCPLTRVDPPSPPACSVDGVCRSKADTFGFYQTNWRRWPSDVDSDTPKPAANPEDALLGPFDPPPAKEEDQQAPPPIEEPSDEQDAPVREIELPAPSAPNTDGPPTLPFGATTPRLPVRGQQYRLPEASSPAMSLPSAAIAKTNRKPNQQANQDLPQLPPSLARTPATEMLRRLPALDSSGSARDSAILPASYREAQQAGSGVVNP</sequence>